<dbReference type="Proteomes" id="UP000043764">
    <property type="component" value="Unassembled WGS sequence"/>
</dbReference>
<dbReference type="RefSeq" id="WP_050673733.1">
    <property type="nucleotide sequence ID" value="NZ_CAKZKN010000109.1"/>
</dbReference>
<dbReference type="GO" id="GO:0008270">
    <property type="term" value="F:zinc ion binding"/>
    <property type="evidence" value="ECO:0007669"/>
    <property type="project" value="UniProtKB-KW"/>
</dbReference>
<dbReference type="AlphaFoldDB" id="A0A0H5D3X8"/>
<proteinExistence type="predicted"/>
<evidence type="ECO:0000256" key="4">
    <source>
        <dbReference type="PROSITE-ProRule" id="PRU00510"/>
    </source>
</evidence>
<keyword evidence="3" id="KW-0862">Zinc</keyword>
<evidence type="ECO:0000256" key="3">
    <source>
        <dbReference type="ARBA" id="ARBA00022833"/>
    </source>
</evidence>
<dbReference type="Gene3D" id="1.20.120.910">
    <property type="entry name" value="DksA, coiled-coil domain"/>
    <property type="match status" value="1"/>
</dbReference>
<dbReference type="EMBL" id="CVRL01000035">
    <property type="protein sequence ID" value="CRL11806.1"/>
    <property type="molecule type" value="Genomic_DNA"/>
</dbReference>
<dbReference type="STRING" id="481446.NIT7645_03725"/>
<dbReference type="Pfam" id="PF01258">
    <property type="entry name" value="zf-dskA_traR"/>
    <property type="match status" value="1"/>
</dbReference>
<name>A0A0H5D3X8_9RHOB</name>
<evidence type="ECO:0000313" key="7">
    <source>
        <dbReference type="EMBL" id="CRL11806.1"/>
    </source>
</evidence>
<sequence>MLKPWDAKSAMQNADKTPVGEPATSKAAAKITGAVTGTVSAQVASMVAMAEQDCLAQQWAELRRDIDQALARVDAGSVGYCNICGDRITEGHLAAHPGTSFCAACAG</sequence>
<dbReference type="InterPro" id="IPR000962">
    <property type="entry name" value="Znf_DskA_TraR"/>
</dbReference>
<evidence type="ECO:0000313" key="8">
    <source>
        <dbReference type="Proteomes" id="UP000043764"/>
    </source>
</evidence>
<evidence type="ECO:0000256" key="2">
    <source>
        <dbReference type="ARBA" id="ARBA00022771"/>
    </source>
</evidence>
<reference evidence="8" key="1">
    <citation type="submission" date="2015-05" db="EMBL/GenBank/DDBJ databases">
        <authorList>
            <person name="Rodrigo-Torres Lidia"/>
            <person name="Arahal R.David."/>
        </authorList>
    </citation>
    <scope>NUCLEOTIDE SEQUENCE [LARGE SCALE GENOMIC DNA]</scope>
    <source>
        <strain evidence="8">CECT 7321</strain>
    </source>
</reference>
<feature type="zinc finger region" description="dksA C4-type" evidence="4">
    <location>
        <begin position="81"/>
        <end position="105"/>
    </location>
</feature>
<accession>A0A0H5D3X8</accession>
<protein>
    <submittedName>
        <fullName evidence="7">Regulatory protein, yteA family</fullName>
    </submittedName>
</protein>
<feature type="region of interest" description="Disordered" evidence="5">
    <location>
        <begin position="1"/>
        <end position="22"/>
    </location>
</feature>
<keyword evidence="1" id="KW-0479">Metal-binding</keyword>
<feature type="domain" description="Zinc finger DksA/TraR C4-type" evidence="6">
    <location>
        <begin position="76"/>
        <end position="107"/>
    </location>
</feature>
<evidence type="ECO:0000256" key="5">
    <source>
        <dbReference type="SAM" id="MobiDB-lite"/>
    </source>
</evidence>
<evidence type="ECO:0000256" key="1">
    <source>
        <dbReference type="ARBA" id="ARBA00022723"/>
    </source>
</evidence>
<evidence type="ECO:0000259" key="6">
    <source>
        <dbReference type="Pfam" id="PF01258"/>
    </source>
</evidence>
<keyword evidence="2" id="KW-0863">Zinc-finger</keyword>
<keyword evidence="8" id="KW-1185">Reference proteome</keyword>
<gene>
    <name evidence="7" type="ORF">NIT7321_02676</name>
</gene>
<organism evidence="7 8">
    <name type="scientific">Phaeobacter italicus</name>
    <dbReference type="NCBI Taxonomy" id="481446"/>
    <lineage>
        <taxon>Bacteria</taxon>
        <taxon>Pseudomonadati</taxon>
        <taxon>Pseudomonadota</taxon>
        <taxon>Alphaproteobacteria</taxon>
        <taxon>Rhodobacterales</taxon>
        <taxon>Roseobacteraceae</taxon>
        <taxon>Phaeobacter</taxon>
    </lineage>
</organism>
<dbReference type="PROSITE" id="PS51128">
    <property type="entry name" value="ZF_DKSA_2"/>
    <property type="match status" value="1"/>
</dbReference>